<proteinExistence type="predicted"/>
<reference evidence="1" key="1">
    <citation type="submission" date="2024-09" db="EMBL/GenBank/DDBJ databases">
        <title>Draft Genome Sequences of Neofusicoccum parvum.</title>
        <authorList>
            <person name="Ashida A."/>
            <person name="Camagna M."/>
            <person name="Tanaka A."/>
            <person name="Takemoto D."/>
        </authorList>
    </citation>
    <scope>NUCLEOTIDE SEQUENCE</scope>
    <source>
        <strain evidence="1">PPO83</strain>
    </source>
</reference>
<comment type="caution">
    <text evidence="1">The sequence shown here is derived from an EMBL/GenBank/DDBJ whole genome shotgun (WGS) entry which is preliminary data.</text>
</comment>
<name>A0ACB5S4B0_9PEZI</name>
<dbReference type="EMBL" id="BSXG01000039">
    <property type="protein sequence ID" value="GME27637.1"/>
    <property type="molecule type" value="Genomic_DNA"/>
</dbReference>
<evidence type="ECO:0000313" key="2">
    <source>
        <dbReference type="Proteomes" id="UP001165186"/>
    </source>
</evidence>
<organism evidence="1 2">
    <name type="scientific">Neofusicoccum parvum</name>
    <dbReference type="NCBI Taxonomy" id="310453"/>
    <lineage>
        <taxon>Eukaryota</taxon>
        <taxon>Fungi</taxon>
        <taxon>Dikarya</taxon>
        <taxon>Ascomycota</taxon>
        <taxon>Pezizomycotina</taxon>
        <taxon>Dothideomycetes</taxon>
        <taxon>Dothideomycetes incertae sedis</taxon>
        <taxon>Botryosphaeriales</taxon>
        <taxon>Botryosphaeriaceae</taxon>
        <taxon>Neofusicoccum</taxon>
    </lineage>
</organism>
<accession>A0ACB5S4B0</accession>
<sequence length="432" mass="48929">MSAQNSAGIQTLLDAEREAQKIVQKDRTKRVKDARSEAQKEIEEYRQKKEEEFKAFEKEHSSGNKKAEEEADKATDVKLKEIKEIGKKSGNKVIEDLLKAVTDTIGLVSRELRISYRAIHSSAVTRAADPRLNDLDLGKEIRDEYAAIREHYDKPLITTPPLSCLQKHPIILAHGLLGFDEIRIGGPYLPGIEYWRGIKDALEAKDIECRDFMMRNENQDADMIECRHSMGCVFPCLVGKWLDRADRPCRGLDSRYMISQLKPPKVDVKSLTTIASPHRGSAFADFLMDQIGPNNLPKAYKTLEFFGLETGAFSQLTRNYMQNEFNPKTPDLEGVKYYSYGATLEPTRWSVFKPSHDIVKELEGAPNDGLVSVPSSKWGTYKGTLVGVSHLDLINWTSRVKWMLYSMVGNKPHFNAIALYLDICDMLAKEGH</sequence>
<protein>
    <submittedName>
        <fullName evidence="1">Triacylglycerol lipase</fullName>
    </submittedName>
</protein>
<keyword evidence="2" id="KW-1185">Reference proteome</keyword>
<gene>
    <name evidence="1" type="primary">g9896</name>
    <name evidence="1" type="ORF">NpPPO83_00009896</name>
</gene>
<evidence type="ECO:0000313" key="1">
    <source>
        <dbReference type="EMBL" id="GME27637.1"/>
    </source>
</evidence>
<dbReference type="Proteomes" id="UP001165186">
    <property type="component" value="Unassembled WGS sequence"/>
</dbReference>